<feature type="signal peptide" evidence="2">
    <location>
        <begin position="1"/>
        <end position="25"/>
    </location>
</feature>
<dbReference type="Gene3D" id="3.40.50.880">
    <property type="match status" value="1"/>
</dbReference>
<evidence type="ECO:0000256" key="1">
    <source>
        <dbReference type="ARBA" id="ARBA00022729"/>
    </source>
</evidence>
<dbReference type="PANTHER" id="PTHR40469:SF2">
    <property type="entry name" value="GALACTOSE-BINDING DOMAIN-LIKE SUPERFAMILY PROTEIN"/>
    <property type="match status" value="1"/>
</dbReference>
<gene>
    <name evidence="4" type="ORF">DFJ67_0090</name>
</gene>
<keyword evidence="5" id="KW-1185">Reference proteome</keyword>
<dbReference type="SUPFAM" id="SSF50370">
    <property type="entry name" value="Ricin B-like lectins"/>
    <property type="match status" value="1"/>
</dbReference>
<dbReference type="Pfam" id="PF06439">
    <property type="entry name" value="3keto-disac_hyd"/>
    <property type="match status" value="1"/>
</dbReference>
<dbReference type="SUPFAM" id="SSF49785">
    <property type="entry name" value="Galactose-binding domain-like"/>
    <property type="match status" value="1"/>
</dbReference>
<dbReference type="Pfam" id="PF06283">
    <property type="entry name" value="ThuA"/>
    <property type="match status" value="1"/>
</dbReference>
<reference evidence="4 5" key="1">
    <citation type="submission" date="2018-08" db="EMBL/GenBank/DDBJ databases">
        <title>Sequencing the genomes of 1000 actinobacteria strains.</title>
        <authorList>
            <person name="Klenk H.-P."/>
        </authorList>
    </citation>
    <scope>NUCLEOTIDE SEQUENCE [LARGE SCALE GENOMIC DNA]</scope>
    <source>
        <strain evidence="4 5">DSM 44099</strain>
    </source>
</reference>
<feature type="chain" id="PRO_5038531632" evidence="2">
    <location>
        <begin position="26"/>
        <end position="703"/>
    </location>
</feature>
<dbReference type="AlphaFoldDB" id="A0A3D9ZA63"/>
<dbReference type="InterPro" id="IPR029010">
    <property type="entry name" value="ThuA-like"/>
</dbReference>
<dbReference type="SUPFAM" id="SSF52317">
    <property type="entry name" value="Class I glutamine amidotransferase-like"/>
    <property type="match status" value="1"/>
</dbReference>
<dbReference type="OrthoDB" id="9816308at2"/>
<comment type="caution">
    <text evidence="4">The sequence shown here is derived from an EMBL/GenBank/DDBJ whole genome shotgun (WGS) entry which is preliminary data.</text>
</comment>
<organism evidence="4 5">
    <name type="scientific">Asanoa ferruginea</name>
    <dbReference type="NCBI Taxonomy" id="53367"/>
    <lineage>
        <taxon>Bacteria</taxon>
        <taxon>Bacillati</taxon>
        <taxon>Actinomycetota</taxon>
        <taxon>Actinomycetes</taxon>
        <taxon>Micromonosporales</taxon>
        <taxon>Micromonosporaceae</taxon>
        <taxon>Asanoa</taxon>
    </lineage>
</organism>
<dbReference type="SMART" id="SM00458">
    <property type="entry name" value="RICIN"/>
    <property type="match status" value="1"/>
</dbReference>
<dbReference type="Proteomes" id="UP000256913">
    <property type="component" value="Unassembled WGS sequence"/>
</dbReference>
<name>A0A3D9ZA63_9ACTN</name>
<dbReference type="Gene3D" id="2.60.120.260">
    <property type="entry name" value="Galactose-binding domain-like"/>
    <property type="match status" value="1"/>
</dbReference>
<evidence type="ECO:0000259" key="3">
    <source>
        <dbReference type="PROSITE" id="PS51175"/>
    </source>
</evidence>
<dbReference type="InterPro" id="IPR010496">
    <property type="entry name" value="AL/BT2_dom"/>
</dbReference>
<evidence type="ECO:0000313" key="5">
    <source>
        <dbReference type="Proteomes" id="UP000256913"/>
    </source>
</evidence>
<dbReference type="CDD" id="cd04084">
    <property type="entry name" value="CBM6_xylanase-like"/>
    <property type="match status" value="1"/>
</dbReference>
<sequence length="703" mass="73764">MRRLIRTAIGAVTAALAVIACTAQAGPASAADAAYDVLVFSKTAGFRHDSIPAGIQAIRDLGAANNFTVTATEDANTFTAAGLAPYEVVVFLSTTGDVLNATQQTAFENFIRSGRGYVGVHAAADTEYDWPWYGNLVGAWFASHPAIQQANVKVENRATAATAHLPQTWTRTDEWYNYRTNVRSSARVLATLDEASYSGGGMGADHPHIWCKAYDGGRSFYTGGGHTQESFADSAFRAMLLGGIRYAALRTKADCRPETGYTTLYNGSTSGWSQAGPGSFTNSDATLKSTGGMGLFWYSAKQFSSYSLKLDWKMDGDDNSGIFIGFPPSTDPWSAVDNGYEIQIDSTDAADRTTGSVYTFKSADIAARDAALNPPGEWNTYELLVEGERLQLFLNGTKINDFTNTNPVRSLAGHIGIQNHGTGDDVSFRNVRIKELGTPPPTGSDVTVQAESFSSASGVQAFTKAGANNGQTLGYIEPGDWAAYNGVNVGGATTFRARVVSGGAGGTIQVRNGSATGTVLGSVAVPNTGSWDTYANVQTTLTGVPSGNANVYLTFTGSGTGLFDVDDFTFVKGSPPPTGTGRIVGLAGKCLDVRSGGTADGTQIQLYTCNGSTAQTWTRTGSTLRALGKCLDVSGSGTADGTKIQLWTCNGTGAQNWSAGANSSLVNATSSKCLDVSGNNSADSTIVHLWTCNGAANQRWTLP</sequence>
<dbReference type="InterPro" id="IPR006584">
    <property type="entry name" value="Cellulose-bd_IV"/>
</dbReference>
<dbReference type="InterPro" id="IPR005084">
    <property type="entry name" value="CBM6"/>
</dbReference>
<dbReference type="Gene3D" id="2.80.10.50">
    <property type="match status" value="2"/>
</dbReference>
<dbReference type="InterPro" id="IPR000772">
    <property type="entry name" value="Ricin_B_lectin"/>
</dbReference>
<dbReference type="GO" id="GO:0030246">
    <property type="term" value="F:carbohydrate binding"/>
    <property type="evidence" value="ECO:0007669"/>
    <property type="project" value="InterPro"/>
</dbReference>
<dbReference type="InterPro" id="IPR029062">
    <property type="entry name" value="Class_I_gatase-like"/>
</dbReference>
<dbReference type="InterPro" id="IPR008979">
    <property type="entry name" value="Galactose-bd-like_sf"/>
</dbReference>
<keyword evidence="1 2" id="KW-0732">Signal</keyword>
<dbReference type="RefSeq" id="WP_116066038.1">
    <property type="nucleotide sequence ID" value="NZ_BONB01000027.1"/>
</dbReference>
<feature type="domain" description="CBM6" evidence="3">
    <location>
        <begin position="446"/>
        <end position="571"/>
    </location>
</feature>
<keyword evidence="4" id="KW-0808">Transferase</keyword>
<dbReference type="Pfam" id="PF00652">
    <property type="entry name" value="Ricin_B_lectin"/>
    <property type="match status" value="1"/>
</dbReference>
<evidence type="ECO:0000313" key="4">
    <source>
        <dbReference type="EMBL" id="REF94175.1"/>
    </source>
</evidence>
<dbReference type="CDD" id="cd23451">
    <property type="entry name" value="beta-trefoil_Ricin_laminarinase"/>
    <property type="match status" value="1"/>
</dbReference>
<dbReference type="PROSITE" id="PS51257">
    <property type="entry name" value="PROKAR_LIPOPROTEIN"/>
    <property type="match status" value="1"/>
</dbReference>
<keyword evidence="4" id="KW-0315">Glutamine amidotransferase</keyword>
<dbReference type="GO" id="GO:0016740">
    <property type="term" value="F:transferase activity"/>
    <property type="evidence" value="ECO:0007669"/>
    <property type="project" value="UniProtKB-KW"/>
</dbReference>
<proteinExistence type="predicted"/>
<protein>
    <submittedName>
        <fullName evidence="4">Type 1 glutamine amidotransferase</fullName>
    </submittedName>
</protein>
<dbReference type="PANTHER" id="PTHR40469">
    <property type="entry name" value="SECRETED GLYCOSYL HYDROLASE"/>
    <property type="match status" value="1"/>
</dbReference>
<accession>A0A3D9ZA63</accession>
<dbReference type="InterPro" id="IPR035992">
    <property type="entry name" value="Ricin_B-like_lectins"/>
</dbReference>
<dbReference type="Pfam" id="PF03422">
    <property type="entry name" value="CBM_6"/>
    <property type="match status" value="1"/>
</dbReference>
<dbReference type="SMART" id="SM00606">
    <property type="entry name" value="CBD_IV"/>
    <property type="match status" value="1"/>
</dbReference>
<dbReference type="EMBL" id="QUMQ01000001">
    <property type="protein sequence ID" value="REF94175.1"/>
    <property type="molecule type" value="Genomic_DNA"/>
</dbReference>
<dbReference type="Gene3D" id="2.60.120.560">
    <property type="entry name" value="Exo-inulinase, domain 1"/>
    <property type="match status" value="1"/>
</dbReference>
<dbReference type="GO" id="GO:0016787">
    <property type="term" value="F:hydrolase activity"/>
    <property type="evidence" value="ECO:0007669"/>
    <property type="project" value="InterPro"/>
</dbReference>
<dbReference type="PROSITE" id="PS50231">
    <property type="entry name" value="RICIN_B_LECTIN"/>
    <property type="match status" value="1"/>
</dbReference>
<dbReference type="PROSITE" id="PS51175">
    <property type="entry name" value="CBM6"/>
    <property type="match status" value="1"/>
</dbReference>
<evidence type="ECO:0000256" key="2">
    <source>
        <dbReference type="SAM" id="SignalP"/>
    </source>
</evidence>